<dbReference type="PROSITE" id="PS01081">
    <property type="entry name" value="HTH_TETR_1"/>
    <property type="match status" value="1"/>
</dbReference>
<gene>
    <name evidence="4" type="ORF">Hgul01_02514</name>
</gene>
<keyword evidence="1 2" id="KW-0238">DNA-binding</keyword>
<dbReference type="SUPFAM" id="SSF48498">
    <property type="entry name" value="Tetracyclin repressor-like, C-terminal domain"/>
    <property type="match status" value="1"/>
</dbReference>
<protein>
    <recommendedName>
        <fullName evidence="3">HTH tetR-type domain-containing protein</fullName>
    </recommendedName>
</protein>
<evidence type="ECO:0000256" key="2">
    <source>
        <dbReference type="PROSITE-ProRule" id="PRU00335"/>
    </source>
</evidence>
<dbReference type="PANTHER" id="PTHR30055">
    <property type="entry name" value="HTH-TYPE TRANSCRIPTIONAL REGULATOR RUTR"/>
    <property type="match status" value="1"/>
</dbReference>
<organism evidence="4 5">
    <name type="scientific">Herpetosiphon gulosus</name>
    <dbReference type="NCBI Taxonomy" id="1973496"/>
    <lineage>
        <taxon>Bacteria</taxon>
        <taxon>Bacillati</taxon>
        <taxon>Chloroflexota</taxon>
        <taxon>Chloroflexia</taxon>
        <taxon>Herpetosiphonales</taxon>
        <taxon>Herpetosiphonaceae</taxon>
        <taxon>Herpetosiphon</taxon>
    </lineage>
</organism>
<dbReference type="PROSITE" id="PS50977">
    <property type="entry name" value="HTH_TETR_2"/>
    <property type="match status" value="1"/>
</dbReference>
<dbReference type="Proteomes" id="UP001428290">
    <property type="component" value="Unassembled WGS sequence"/>
</dbReference>
<evidence type="ECO:0000256" key="1">
    <source>
        <dbReference type="ARBA" id="ARBA00023125"/>
    </source>
</evidence>
<dbReference type="InterPro" id="IPR023772">
    <property type="entry name" value="DNA-bd_HTH_TetR-type_CS"/>
</dbReference>
<name>A0ABP9WZT9_9CHLR</name>
<evidence type="ECO:0000259" key="3">
    <source>
        <dbReference type="PROSITE" id="PS50977"/>
    </source>
</evidence>
<reference evidence="4 5" key="1">
    <citation type="submission" date="2024-02" db="EMBL/GenBank/DDBJ databases">
        <title>Herpetosiphon gulosus NBRC 112829.</title>
        <authorList>
            <person name="Ichikawa N."/>
            <person name="Katano-Makiyama Y."/>
            <person name="Hidaka K."/>
        </authorList>
    </citation>
    <scope>NUCLEOTIDE SEQUENCE [LARGE SCALE GENOMIC DNA]</scope>
    <source>
        <strain evidence="4 5">NBRC 112829</strain>
    </source>
</reference>
<evidence type="ECO:0000313" key="4">
    <source>
        <dbReference type="EMBL" id="GAA5528712.1"/>
    </source>
</evidence>
<dbReference type="InterPro" id="IPR036271">
    <property type="entry name" value="Tet_transcr_reg_TetR-rel_C_sf"/>
</dbReference>
<evidence type="ECO:0000313" key="5">
    <source>
        <dbReference type="Proteomes" id="UP001428290"/>
    </source>
</evidence>
<dbReference type="InterPro" id="IPR050109">
    <property type="entry name" value="HTH-type_TetR-like_transc_reg"/>
</dbReference>
<accession>A0ABP9WZT9</accession>
<comment type="caution">
    <text evidence="4">The sequence shown here is derived from an EMBL/GenBank/DDBJ whole genome shotgun (WGS) entry which is preliminary data.</text>
</comment>
<dbReference type="Gene3D" id="1.10.357.10">
    <property type="entry name" value="Tetracycline Repressor, domain 2"/>
    <property type="match status" value="1"/>
</dbReference>
<dbReference type="SUPFAM" id="SSF46689">
    <property type="entry name" value="Homeodomain-like"/>
    <property type="match status" value="1"/>
</dbReference>
<feature type="domain" description="HTH tetR-type" evidence="3">
    <location>
        <begin position="11"/>
        <end position="71"/>
    </location>
</feature>
<dbReference type="Pfam" id="PF00440">
    <property type="entry name" value="TetR_N"/>
    <property type="match status" value="1"/>
</dbReference>
<dbReference type="EMBL" id="BAABRU010000008">
    <property type="protein sequence ID" value="GAA5528712.1"/>
    <property type="molecule type" value="Genomic_DNA"/>
</dbReference>
<keyword evidence="5" id="KW-1185">Reference proteome</keyword>
<dbReference type="RefSeq" id="WP_345722328.1">
    <property type="nucleotide sequence ID" value="NZ_BAABRU010000008.1"/>
</dbReference>
<dbReference type="PRINTS" id="PR00455">
    <property type="entry name" value="HTHTETR"/>
</dbReference>
<dbReference type="InterPro" id="IPR001647">
    <property type="entry name" value="HTH_TetR"/>
</dbReference>
<sequence length="201" mass="22361">MIDPIQQQRIAARTNQILDAAAAVFAEKGFHATTTRDIARRAGIAEGTIYTYFTTKTAILMGIFERMKAVVLADSIPLEATDGDMPTIIRTMLQHPWTDLKTDNFALFRIVLSEMMVNEELRGMYYTQILEPTLTLAETMLADHAVRHNLSPTALKLTIRAVAGMIMGLMIEHIMGDRILADHWDTVPDIAADLIINGFGT</sequence>
<proteinExistence type="predicted"/>
<feature type="DNA-binding region" description="H-T-H motif" evidence="2">
    <location>
        <begin position="34"/>
        <end position="53"/>
    </location>
</feature>
<dbReference type="PANTHER" id="PTHR30055:SF226">
    <property type="entry name" value="HTH-TYPE TRANSCRIPTIONAL REGULATOR PKSA"/>
    <property type="match status" value="1"/>
</dbReference>
<dbReference type="InterPro" id="IPR009057">
    <property type="entry name" value="Homeodomain-like_sf"/>
</dbReference>